<evidence type="ECO:0000313" key="2">
    <source>
        <dbReference type="EMBL" id="SDY13600.1"/>
    </source>
</evidence>
<dbReference type="AlphaFoldDB" id="A0A1H3HE39"/>
<proteinExistence type="predicted"/>
<feature type="compositionally biased region" description="Low complexity" evidence="1">
    <location>
        <begin position="14"/>
        <end position="30"/>
    </location>
</feature>
<dbReference type="Proteomes" id="UP000242415">
    <property type="component" value="Unassembled WGS sequence"/>
</dbReference>
<accession>A0A1H3HE39</accession>
<feature type="region of interest" description="Disordered" evidence="1">
    <location>
        <begin position="229"/>
        <end position="249"/>
    </location>
</feature>
<organism evidence="2 3">
    <name type="scientific">Micromonospora pattaloongensis</name>
    <dbReference type="NCBI Taxonomy" id="405436"/>
    <lineage>
        <taxon>Bacteria</taxon>
        <taxon>Bacillati</taxon>
        <taxon>Actinomycetota</taxon>
        <taxon>Actinomycetes</taxon>
        <taxon>Micromonosporales</taxon>
        <taxon>Micromonosporaceae</taxon>
        <taxon>Micromonospora</taxon>
    </lineage>
</organism>
<gene>
    <name evidence="2" type="ORF">SAMN05444365_101791</name>
</gene>
<protein>
    <recommendedName>
        <fullName evidence="4">Lipoprotein</fullName>
    </recommendedName>
</protein>
<dbReference type="EMBL" id="FNPH01000001">
    <property type="protein sequence ID" value="SDY13600.1"/>
    <property type="molecule type" value="Genomic_DNA"/>
</dbReference>
<reference evidence="3" key="1">
    <citation type="submission" date="2016-10" db="EMBL/GenBank/DDBJ databases">
        <authorList>
            <person name="Varghese N."/>
            <person name="Submissions S."/>
        </authorList>
    </citation>
    <scope>NUCLEOTIDE SEQUENCE [LARGE SCALE GENOMIC DNA]</scope>
    <source>
        <strain evidence="3">DSM 45245</strain>
    </source>
</reference>
<evidence type="ECO:0000313" key="3">
    <source>
        <dbReference type="Proteomes" id="UP000242415"/>
    </source>
</evidence>
<evidence type="ECO:0000256" key="1">
    <source>
        <dbReference type="SAM" id="MobiDB-lite"/>
    </source>
</evidence>
<dbReference type="STRING" id="405436.SAMN05444365_101791"/>
<evidence type="ECO:0008006" key="4">
    <source>
        <dbReference type="Google" id="ProtNLM"/>
    </source>
</evidence>
<sequence>MVLLAVPLLLTGCGSESTPSGPTPSGSTAGADAADPRSQIAGFAALAQDRGLTAFYTLTVPGQPDRTVGVTRATDRSWRVDIPGGALGGTIDISIAQNADGIYQCALPSDMNHVDPVCVRVGEPGSTLPTRIDPRVQHAFADWQEVLTDRQAPLSVSTAEAPLGLEGSCFSVESTSASIAPALEPGIYCYDGSGTPTGAKLDFGTLALSGPPAAGPPTISLPAPVVDREPLEVGGPAAPSDAPSTRTVG</sequence>
<name>A0A1H3HE39_9ACTN</name>
<feature type="region of interest" description="Disordered" evidence="1">
    <location>
        <begin position="14"/>
        <end position="34"/>
    </location>
</feature>
<keyword evidence="3" id="KW-1185">Reference proteome</keyword>